<name>A0A7S8FAM6_9BACT</name>
<dbReference type="InterPro" id="IPR009003">
    <property type="entry name" value="Peptidase_S1_PA"/>
</dbReference>
<sequence length="428" mass="47762">MYHRVALQVRLPPQPMALLVTVLLILSFTSPTLAERLDSCQFSAKVVTEFGSRIRKPMGTKIDYGRRNHPIATNDVPLDHVRVLVKLNNKKVTNWHLALYDERDQLIQSFVPEDFDKDVTALWSNRIKGNVITTILAGTRGLGPSRGDPQLSIESVLIMPKEALRTYHSRKDLRAPDDEWKDIETSDLFYQQLGEGTGIMLMGHNKNSWICSGIAITEHLFLTNWHCGGLPDMVAESYWQPSIYSNAIIDLAWDQSTRLSEFRVVQVEAKSEDRDYAILRIAPISSSYLPRPAALAARVIATEETVLIHHPEGRKKQVSSGPTCHIRNPVHTGTTNAPIDFSHSCDTEGGSSGAPVFDRDGYLVGIHHLGHQRTEAGDCDKTNKAVHLSAILADLRHDKSAKIAKKKLNLLREMNAGSLTTPRDTFTP</sequence>
<dbReference type="Proteomes" id="UP000593737">
    <property type="component" value="Chromosome"/>
</dbReference>
<protein>
    <recommendedName>
        <fullName evidence="4">Serine protease</fullName>
    </recommendedName>
</protein>
<evidence type="ECO:0000313" key="3">
    <source>
        <dbReference type="Proteomes" id="UP000593737"/>
    </source>
</evidence>
<dbReference type="KEGG" id="nkf:Nkreftii_000051"/>
<dbReference type="Gene3D" id="2.40.10.10">
    <property type="entry name" value="Trypsin-like serine proteases"/>
    <property type="match status" value="2"/>
</dbReference>
<evidence type="ECO:0000313" key="2">
    <source>
        <dbReference type="EMBL" id="QPD02277.1"/>
    </source>
</evidence>
<accession>A0A7S8FAM6</accession>
<gene>
    <name evidence="2" type="ORF">Nkreftii_000051</name>
</gene>
<dbReference type="PANTHER" id="PTHR36234">
    <property type="entry name" value="LYSYL ENDOPEPTIDASE"/>
    <property type="match status" value="1"/>
</dbReference>
<evidence type="ECO:0000256" key="1">
    <source>
        <dbReference type="SAM" id="MobiDB-lite"/>
    </source>
</evidence>
<dbReference type="InterPro" id="IPR043504">
    <property type="entry name" value="Peptidase_S1_PA_chymotrypsin"/>
</dbReference>
<dbReference type="EMBL" id="CP047423">
    <property type="protein sequence ID" value="QPD02277.1"/>
    <property type="molecule type" value="Genomic_DNA"/>
</dbReference>
<reference evidence="2 3" key="1">
    <citation type="journal article" date="2020" name="ISME J.">
        <title>Enrichment and physiological characterization of a novel comammox Nitrospira indicates ammonium inhibition of complete nitrification.</title>
        <authorList>
            <person name="Sakoula D."/>
            <person name="Koch H."/>
            <person name="Frank J."/>
            <person name="Jetten M.S.M."/>
            <person name="van Kessel M.A.H.J."/>
            <person name="Lucker S."/>
        </authorList>
    </citation>
    <scope>NUCLEOTIDE SEQUENCE [LARGE SCALE GENOMIC DNA]</scope>
    <source>
        <strain evidence="2">Comreactor17</strain>
    </source>
</reference>
<dbReference type="Pfam" id="PF13365">
    <property type="entry name" value="Trypsin_2"/>
    <property type="match status" value="1"/>
</dbReference>
<evidence type="ECO:0008006" key="4">
    <source>
        <dbReference type="Google" id="ProtNLM"/>
    </source>
</evidence>
<organism evidence="2 3">
    <name type="scientific">Candidatus Nitrospira kreftii</name>
    <dbReference type="NCBI Taxonomy" id="2652173"/>
    <lineage>
        <taxon>Bacteria</taxon>
        <taxon>Pseudomonadati</taxon>
        <taxon>Nitrospirota</taxon>
        <taxon>Nitrospiria</taxon>
        <taxon>Nitrospirales</taxon>
        <taxon>Nitrospiraceae</taxon>
        <taxon>Nitrospira</taxon>
    </lineage>
</organism>
<dbReference type="PANTHER" id="PTHR36234:SF5">
    <property type="entry name" value="LYSYL ENDOPEPTIDASE"/>
    <property type="match status" value="1"/>
</dbReference>
<dbReference type="SUPFAM" id="SSF50494">
    <property type="entry name" value="Trypsin-like serine proteases"/>
    <property type="match status" value="1"/>
</dbReference>
<proteinExistence type="predicted"/>
<feature type="region of interest" description="Disordered" evidence="1">
    <location>
        <begin position="311"/>
        <end position="331"/>
    </location>
</feature>
<dbReference type="AlphaFoldDB" id="A0A7S8FAM6"/>